<dbReference type="InterPro" id="IPR011701">
    <property type="entry name" value="MFS"/>
</dbReference>
<keyword evidence="9" id="KW-1185">Reference proteome</keyword>
<dbReference type="PANTHER" id="PTHR43124:SF5">
    <property type="entry name" value="PURINE RIBONUCLEOSIDE EFFLUX PUMP NEPI"/>
    <property type="match status" value="1"/>
</dbReference>
<keyword evidence="4 6" id="KW-1133">Transmembrane helix</keyword>
<dbReference type="PANTHER" id="PTHR43124">
    <property type="entry name" value="PURINE EFFLUX PUMP PBUE"/>
    <property type="match status" value="1"/>
</dbReference>
<dbReference type="Proteomes" id="UP000243859">
    <property type="component" value="Unassembled WGS sequence"/>
</dbReference>
<dbReference type="CDD" id="cd17324">
    <property type="entry name" value="MFS_NepI_like"/>
    <property type="match status" value="1"/>
</dbReference>
<evidence type="ECO:0000256" key="4">
    <source>
        <dbReference type="ARBA" id="ARBA00022989"/>
    </source>
</evidence>
<dbReference type="InterPro" id="IPR020846">
    <property type="entry name" value="MFS_dom"/>
</dbReference>
<evidence type="ECO:0000313" key="8">
    <source>
        <dbReference type="EMBL" id="PTN01309.1"/>
    </source>
</evidence>
<evidence type="ECO:0000256" key="3">
    <source>
        <dbReference type="ARBA" id="ARBA00022692"/>
    </source>
</evidence>
<feature type="transmembrane region" description="Helical" evidence="6">
    <location>
        <begin position="48"/>
        <end position="72"/>
    </location>
</feature>
<feature type="transmembrane region" description="Helical" evidence="6">
    <location>
        <begin position="247"/>
        <end position="269"/>
    </location>
</feature>
<reference evidence="8 9" key="1">
    <citation type="submission" date="2018-04" db="EMBL/GenBank/DDBJ databases">
        <title>Genomic Encyclopedia of Archaeal and Bacterial Type Strains, Phase II (KMG-II): from individual species to whole genera.</title>
        <authorList>
            <person name="Goeker M."/>
        </authorList>
    </citation>
    <scope>NUCLEOTIDE SEQUENCE [LARGE SCALE GENOMIC DNA]</scope>
    <source>
        <strain evidence="8 9">DSM 18064</strain>
    </source>
</reference>
<feature type="domain" description="Major facilitator superfamily (MFS) profile" evidence="7">
    <location>
        <begin position="14"/>
        <end position="389"/>
    </location>
</feature>
<protein>
    <submittedName>
        <fullName evidence="8">Putative MFS family arabinose efflux permease</fullName>
    </submittedName>
</protein>
<feature type="transmembrane region" description="Helical" evidence="6">
    <location>
        <begin position="104"/>
        <end position="125"/>
    </location>
</feature>
<dbReference type="Pfam" id="PF07690">
    <property type="entry name" value="MFS_1"/>
    <property type="match status" value="1"/>
</dbReference>
<dbReference type="GO" id="GO:0022857">
    <property type="term" value="F:transmembrane transporter activity"/>
    <property type="evidence" value="ECO:0007669"/>
    <property type="project" value="InterPro"/>
</dbReference>
<comment type="subcellular location">
    <subcellularLocation>
        <location evidence="1">Cell membrane</location>
        <topology evidence="1">Multi-pass membrane protein</topology>
    </subcellularLocation>
</comment>
<feature type="transmembrane region" description="Helical" evidence="6">
    <location>
        <begin position="366"/>
        <end position="385"/>
    </location>
</feature>
<dbReference type="SUPFAM" id="SSF103473">
    <property type="entry name" value="MFS general substrate transporter"/>
    <property type="match status" value="1"/>
</dbReference>
<dbReference type="OrthoDB" id="9788453at2"/>
<evidence type="ECO:0000256" key="1">
    <source>
        <dbReference type="ARBA" id="ARBA00004651"/>
    </source>
</evidence>
<evidence type="ECO:0000256" key="2">
    <source>
        <dbReference type="ARBA" id="ARBA00022475"/>
    </source>
</evidence>
<keyword evidence="2" id="KW-1003">Cell membrane</keyword>
<gene>
    <name evidence="8" type="ORF">C8N32_1148</name>
</gene>
<comment type="caution">
    <text evidence="8">The sequence shown here is derived from an EMBL/GenBank/DDBJ whole genome shotgun (WGS) entry which is preliminary data.</text>
</comment>
<dbReference type="InterPro" id="IPR036259">
    <property type="entry name" value="MFS_trans_sf"/>
</dbReference>
<evidence type="ECO:0000259" key="7">
    <source>
        <dbReference type="PROSITE" id="PS50850"/>
    </source>
</evidence>
<dbReference type="AlphaFoldDB" id="A0A2T5BQD3"/>
<feature type="transmembrane region" description="Helical" evidence="6">
    <location>
        <begin position="12"/>
        <end position="36"/>
    </location>
</feature>
<name>A0A2T5BQD3_9RHOB</name>
<proteinExistence type="predicted"/>
<feature type="transmembrane region" description="Helical" evidence="6">
    <location>
        <begin position="79"/>
        <end position="98"/>
    </location>
</feature>
<feature type="transmembrane region" description="Helical" evidence="6">
    <location>
        <begin position="211"/>
        <end position="232"/>
    </location>
</feature>
<evidence type="ECO:0000256" key="5">
    <source>
        <dbReference type="ARBA" id="ARBA00023136"/>
    </source>
</evidence>
<evidence type="ECO:0000313" key="9">
    <source>
        <dbReference type="Proteomes" id="UP000243859"/>
    </source>
</evidence>
<dbReference type="RefSeq" id="WP_107893028.1">
    <property type="nucleotide sequence ID" value="NZ_NHSI01000040.1"/>
</dbReference>
<dbReference type="InterPro" id="IPR050189">
    <property type="entry name" value="MFS_Efflux_Transporters"/>
</dbReference>
<feature type="transmembrane region" description="Helical" evidence="6">
    <location>
        <begin position="137"/>
        <end position="160"/>
    </location>
</feature>
<keyword evidence="3 6" id="KW-0812">Transmembrane</keyword>
<feature type="transmembrane region" description="Helical" evidence="6">
    <location>
        <begin position="276"/>
        <end position="295"/>
    </location>
</feature>
<dbReference type="PROSITE" id="PS50850">
    <property type="entry name" value="MFS"/>
    <property type="match status" value="1"/>
</dbReference>
<dbReference type="GO" id="GO:0005886">
    <property type="term" value="C:plasma membrane"/>
    <property type="evidence" value="ECO:0007669"/>
    <property type="project" value="UniProtKB-SubCell"/>
</dbReference>
<feature type="transmembrane region" description="Helical" evidence="6">
    <location>
        <begin position="166"/>
        <end position="184"/>
    </location>
</feature>
<feature type="transmembrane region" description="Helical" evidence="6">
    <location>
        <begin position="301"/>
        <end position="326"/>
    </location>
</feature>
<evidence type="ECO:0000256" key="6">
    <source>
        <dbReference type="SAM" id="Phobius"/>
    </source>
</evidence>
<organism evidence="8 9">
    <name type="scientific">Rhodovulum imhoffii</name>
    <dbReference type="NCBI Taxonomy" id="365340"/>
    <lineage>
        <taxon>Bacteria</taxon>
        <taxon>Pseudomonadati</taxon>
        <taxon>Pseudomonadota</taxon>
        <taxon>Alphaproteobacteria</taxon>
        <taxon>Rhodobacterales</taxon>
        <taxon>Paracoccaceae</taxon>
        <taxon>Rhodovulum</taxon>
    </lineage>
</organism>
<dbReference type="EMBL" id="QAAA01000014">
    <property type="protein sequence ID" value="PTN01309.1"/>
    <property type="molecule type" value="Genomic_DNA"/>
</dbReference>
<sequence length="396" mass="39614">MTEHVPSTWRQWLAVSALGVGSFAIVTTELAPVGLLSPIGAELGQSEATVALAVTLYAWIGAAAALASVTLLSGMRRRPLLVSLMALLALSALISGLANSFGMLMAARLAGALAHGAFWAMIGTLGAQIVPPEKVGLATSIIFGGVSAASVLGIPAASFIGGLAGWQTAFLAVAALAALVAVTLRGSVPDLPGQPGISAATLGRIARDGRFVPIFAVTILSIMAHFMAFTFVEPYLATQLAVGPTTIALLLFVFGGAGLLANVLCGALIDRHLKTLLMGALTVSSVALGMLTLPVTSGTPVLAGLCLSAWGGAVAIILVGLQTWILKDAGKDALPASAIYVALFNGAIGLGAALGAAILSVAGMPVLFAVAALLTLACLVALAALETPGVAVEQRG</sequence>
<dbReference type="Gene3D" id="1.20.1250.20">
    <property type="entry name" value="MFS general substrate transporter like domains"/>
    <property type="match status" value="2"/>
</dbReference>
<keyword evidence="5 6" id="KW-0472">Membrane</keyword>
<feature type="transmembrane region" description="Helical" evidence="6">
    <location>
        <begin position="338"/>
        <end position="360"/>
    </location>
</feature>
<accession>A0A2T5BQD3</accession>